<feature type="domain" description="HTH gntR-type" evidence="4">
    <location>
        <begin position="12"/>
        <end position="79"/>
    </location>
</feature>
<dbReference type="PRINTS" id="PR00035">
    <property type="entry name" value="HTHGNTR"/>
</dbReference>
<dbReference type="SMART" id="SM00895">
    <property type="entry name" value="FCD"/>
    <property type="match status" value="1"/>
</dbReference>
<dbReference type="GO" id="GO:0003700">
    <property type="term" value="F:DNA-binding transcription factor activity"/>
    <property type="evidence" value="ECO:0007669"/>
    <property type="project" value="InterPro"/>
</dbReference>
<dbReference type="SMART" id="SM00345">
    <property type="entry name" value="HTH_GNTR"/>
    <property type="match status" value="1"/>
</dbReference>
<organism evidence="5 6">
    <name type="scientific">Azorhizobium oxalatiphilum</name>
    <dbReference type="NCBI Taxonomy" id="980631"/>
    <lineage>
        <taxon>Bacteria</taxon>
        <taxon>Pseudomonadati</taxon>
        <taxon>Pseudomonadota</taxon>
        <taxon>Alphaproteobacteria</taxon>
        <taxon>Hyphomicrobiales</taxon>
        <taxon>Xanthobacteraceae</taxon>
        <taxon>Azorhizobium</taxon>
    </lineage>
</organism>
<dbReference type="Gene3D" id="1.10.10.10">
    <property type="entry name" value="Winged helix-like DNA-binding domain superfamily/Winged helix DNA-binding domain"/>
    <property type="match status" value="1"/>
</dbReference>
<dbReference type="PANTHER" id="PTHR43537:SF24">
    <property type="entry name" value="GLUCONATE OPERON TRANSCRIPTIONAL REPRESSOR"/>
    <property type="match status" value="1"/>
</dbReference>
<dbReference type="Pfam" id="PF00392">
    <property type="entry name" value="GntR"/>
    <property type="match status" value="1"/>
</dbReference>
<protein>
    <submittedName>
        <fullName evidence="5">GntR family transcriptional regulator</fullName>
    </submittedName>
</protein>
<keyword evidence="3" id="KW-0804">Transcription</keyword>
<dbReference type="SUPFAM" id="SSF46785">
    <property type="entry name" value="Winged helix' DNA-binding domain"/>
    <property type="match status" value="1"/>
</dbReference>
<dbReference type="RefSeq" id="WP_188575423.1">
    <property type="nucleotide sequence ID" value="NZ_BMCT01000001.1"/>
</dbReference>
<dbReference type="InterPro" id="IPR000524">
    <property type="entry name" value="Tscrpt_reg_HTH_GntR"/>
</dbReference>
<dbReference type="CDD" id="cd07377">
    <property type="entry name" value="WHTH_GntR"/>
    <property type="match status" value="1"/>
</dbReference>
<dbReference type="Proteomes" id="UP000606044">
    <property type="component" value="Unassembled WGS sequence"/>
</dbReference>
<dbReference type="InterPro" id="IPR036390">
    <property type="entry name" value="WH_DNA-bd_sf"/>
</dbReference>
<comment type="caution">
    <text evidence="5">The sequence shown here is derived from an EMBL/GenBank/DDBJ whole genome shotgun (WGS) entry which is preliminary data.</text>
</comment>
<keyword evidence="6" id="KW-1185">Reference proteome</keyword>
<dbReference type="AlphaFoldDB" id="A0A917BNP4"/>
<dbReference type="SUPFAM" id="SSF48008">
    <property type="entry name" value="GntR ligand-binding domain-like"/>
    <property type="match status" value="1"/>
</dbReference>
<proteinExistence type="predicted"/>
<name>A0A917BNP4_9HYPH</name>
<evidence type="ECO:0000313" key="6">
    <source>
        <dbReference type="Proteomes" id="UP000606044"/>
    </source>
</evidence>
<dbReference type="InterPro" id="IPR011711">
    <property type="entry name" value="GntR_C"/>
</dbReference>
<reference evidence="5" key="2">
    <citation type="submission" date="2020-09" db="EMBL/GenBank/DDBJ databases">
        <authorList>
            <person name="Sun Q."/>
            <person name="Sedlacek I."/>
        </authorList>
    </citation>
    <scope>NUCLEOTIDE SEQUENCE</scope>
    <source>
        <strain evidence="5">CCM 7897</strain>
    </source>
</reference>
<evidence type="ECO:0000256" key="2">
    <source>
        <dbReference type="ARBA" id="ARBA00023125"/>
    </source>
</evidence>
<sequence>MLRDSLIDIQVRAMPDQLVQALESAIVFGELPAGTHVVEEEVAERYRVSRSPVREALRRLERDGMLVRDERRGVRVAPISARDLDEIYMCRIPLEGLAAAQAAAMHNPDVIPRLNVCLNDLERCFKSGDIKGYFIANVAFTDLVHNAAANSTLASLLEGIGKRALRYRYFAYSTAPDLVTASVEGSREIVDMISDRNQTGAKKVTEKLIERSWKTIRNLIDA</sequence>
<evidence type="ECO:0000256" key="3">
    <source>
        <dbReference type="ARBA" id="ARBA00023163"/>
    </source>
</evidence>
<evidence type="ECO:0000313" key="5">
    <source>
        <dbReference type="EMBL" id="GGF50252.1"/>
    </source>
</evidence>
<dbReference type="PANTHER" id="PTHR43537">
    <property type="entry name" value="TRANSCRIPTIONAL REGULATOR, GNTR FAMILY"/>
    <property type="match status" value="1"/>
</dbReference>
<dbReference type="InterPro" id="IPR036388">
    <property type="entry name" value="WH-like_DNA-bd_sf"/>
</dbReference>
<reference evidence="5" key="1">
    <citation type="journal article" date="2014" name="Int. J. Syst. Evol. Microbiol.">
        <title>Complete genome sequence of Corynebacterium casei LMG S-19264T (=DSM 44701T), isolated from a smear-ripened cheese.</title>
        <authorList>
            <consortium name="US DOE Joint Genome Institute (JGI-PGF)"/>
            <person name="Walter F."/>
            <person name="Albersmeier A."/>
            <person name="Kalinowski J."/>
            <person name="Ruckert C."/>
        </authorList>
    </citation>
    <scope>NUCLEOTIDE SEQUENCE</scope>
    <source>
        <strain evidence="5">CCM 7897</strain>
    </source>
</reference>
<dbReference type="PROSITE" id="PS50949">
    <property type="entry name" value="HTH_GNTR"/>
    <property type="match status" value="1"/>
</dbReference>
<dbReference type="Pfam" id="PF07729">
    <property type="entry name" value="FCD"/>
    <property type="match status" value="1"/>
</dbReference>
<dbReference type="GO" id="GO:0003677">
    <property type="term" value="F:DNA binding"/>
    <property type="evidence" value="ECO:0007669"/>
    <property type="project" value="UniProtKB-KW"/>
</dbReference>
<keyword evidence="2" id="KW-0238">DNA-binding</keyword>
<dbReference type="Gene3D" id="1.20.120.530">
    <property type="entry name" value="GntR ligand-binding domain-like"/>
    <property type="match status" value="1"/>
</dbReference>
<gene>
    <name evidence="5" type="ORF">GCM10007301_06990</name>
</gene>
<dbReference type="EMBL" id="BMCT01000001">
    <property type="protein sequence ID" value="GGF50252.1"/>
    <property type="molecule type" value="Genomic_DNA"/>
</dbReference>
<keyword evidence="1" id="KW-0805">Transcription regulation</keyword>
<dbReference type="InterPro" id="IPR008920">
    <property type="entry name" value="TF_FadR/GntR_C"/>
</dbReference>
<evidence type="ECO:0000259" key="4">
    <source>
        <dbReference type="PROSITE" id="PS50949"/>
    </source>
</evidence>
<evidence type="ECO:0000256" key="1">
    <source>
        <dbReference type="ARBA" id="ARBA00023015"/>
    </source>
</evidence>
<accession>A0A917BNP4</accession>